<reference evidence="8 9" key="1">
    <citation type="submission" date="2019-06" db="EMBL/GenBank/DDBJ databases">
        <title>Draft genome of Streptomyces sedi sp. JCM16909.</title>
        <authorList>
            <person name="Klykleung N."/>
            <person name="Tanasupawat S."/>
            <person name="Kudo T."/>
            <person name="Yuki M."/>
            <person name="Ohkuma M."/>
        </authorList>
    </citation>
    <scope>NUCLEOTIDE SEQUENCE [LARGE SCALE GENOMIC DNA]</scope>
    <source>
        <strain evidence="8 9">JCM 16909</strain>
    </source>
</reference>
<protein>
    <recommendedName>
        <fullName evidence="10">FUSC family protein</fullName>
    </recommendedName>
</protein>
<keyword evidence="2" id="KW-1003">Cell membrane</keyword>
<evidence type="ECO:0008006" key="10">
    <source>
        <dbReference type="Google" id="ProtNLM"/>
    </source>
</evidence>
<keyword evidence="4 7" id="KW-1133">Transmembrane helix</keyword>
<feature type="transmembrane region" description="Helical" evidence="7">
    <location>
        <begin position="47"/>
        <end position="65"/>
    </location>
</feature>
<feature type="coiled-coil region" evidence="6">
    <location>
        <begin position="167"/>
        <end position="225"/>
    </location>
</feature>
<dbReference type="RefSeq" id="WP_139645561.1">
    <property type="nucleotide sequence ID" value="NZ_BAAAZS010000075.1"/>
</dbReference>
<sequence>MPDVSEQIIDLAKRRAEPVGIQTVRSAAAATLAYMAALWLTDVTAPLLAPLTALLVVQVTLYATITTGVRRVNAVVTGVLLASAFSSVVGLSWWSLGLLILSALTAGHLVRVSEFVPEVAISAMLVLGVTQVAETALDRVVETVIGAVVGLLFNLVFVPPVWVRSAGDDIEEQARRMRQLLMRLSEEASEREPRLKTLSEKLEEARQLDQDVAQVDASLTQAEESLRFNPRAKEPVLTRIVLRTGLDTLEVCAVILRTLSRNLTDLSALRGDQPLFAEDVAPAVRELLSNLAGAVDSYATLITSPLSSDADEAEAFLEIELDAARISREHVAQLLLARVQEHPKQWQWHGSMLAEVDRLLDELDSEKRSTKLAAELDRVSREERERNPRMHRVRRRMRGVRGRVERRFQRQRTG</sequence>
<evidence type="ECO:0000256" key="3">
    <source>
        <dbReference type="ARBA" id="ARBA00022692"/>
    </source>
</evidence>
<accession>A0A5C4V0S7</accession>
<evidence type="ECO:0000256" key="2">
    <source>
        <dbReference type="ARBA" id="ARBA00022475"/>
    </source>
</evidence>
<dbReference type="EMBL" id="VDGT01000010">
    <property type="protein sequence ID" value="TNM29512.1"/>
    <property type="molecule type" value="Genomic_DNA"/>
</dbReference>
<feature type="transmembrane region" description="Helical" evidence="7">
    <location>
        <begin position="72"/>
        <end position="95"/>
    </location>
</feature>
<dbReference type="Proteomes" id="UP000311713">
    <property type="component" value="Unassembled WGS sequence"/>
</dbReference>
<comment type="subcellular location">
    <subcellularLocation>
        <location evidence="1">Cell membrane</location>
        <topology evidence="1">Multi-pass membrane protein</topology>
    </subcellularLocation>
</comment>
<name>A0A5C4V0S7_9ACTN</name>
<evidence type="ECO:0000313" key="8">
    <source>
        <dbReference type="EMBL" id="TNM29512.1"/>
    </source>
</evidence>
<evidence type="ECO:0000256" key="1">
    <source>
        <dbReference type="ARBA" id="ARBA00004651"/>
    </source>
</evidence>
<evidence type="ECO:0000256" key="5">
    <source>
        <dbReference type="ARBA" id="ARBA00023136"/>
    </source>
</evidence>
<evidence type="ECO:0000313" key="9">
    <source>
        <dbReference type="Proteomes" id="UP000311713"/>
    </source>
</evidence>
<proteinExistence type="predicted"/>
<evidence type="ECO:0000256" key="6">
    <source>
        <dbReference type="SAM" id="Coils"/>
    </source>
</evidence>
<evidence type="ECO:0000256" key="4">
    <source>
        <dbReference type="ARBA" id="ARBA00022989"/>
    </source>
</evidence>
<keyword evidence="9" id="KW-1185">Reference proteome</keyword>
<comment type="caution">
    <text evidence="8">The sequence shown here is derived from an EMBL/GenBank/DDBJ whole genome shotgun (WGS) entry which is preliminary data.</text>
</comment>
<evidence type="ECO:0000256" key="7">
    <source>
        <dbReference type="SAM" id="Phobius"/>
    </source>
</evidence>
<gene>
    <name evidence="8" type="ORF">FH715_15390</name>
</gene>
<keyword evidence="3 7" id="KW-0812">Transmembrane</keyword>
<dbReference type="OrthoDB" id="4350122at2"/>
<keyword evidence="5 7" id="KW-0472">Membrane</keyword>
<keyword evidence="6" id="KW-0175">Coiled coil</keyword>
<dbReference type="GO" id="GO:0005886">
    <property type="term" value="C:plasma membrane"/>
    <property type="evidence" value="ECO:0007669"/>
    <property type="project" value="UniProtKB-SubCell"/>
</dbReference>
<dbReference type="InterPro" id="IPR010343">
    <property type="entry name" value="ArAE_1"/>
</dbReference>
<dbReference type="AlphaFoldDB" id="A0A5C4V0S7"/>
<organism evidence="8 9">
    <name type="scientific">Streptomyces sedi</name>
    <dbReference type="NCBI Taxonomy" id="555059"/>
    <lineage>
        <taxon>Bacteria</taxon>
        <taxon>Bacillati</taxon>
        <taxon>Actinomycetota</taxon>
        <taxon>Actinomycetes</taxon>
        <taxon>Kitasatosporales</taxon>
        <taxon>Streptomycetaceae</taxon>
        <taxon>Streptomyces</taxon>
    </lineage>
</organism>
<dbReference type="Pfam" id="PF06081">
    <property type="entry name" value="ArAE_1"/>
    <property type="match status" value="1"/>
</dbReference>